<evidence type="ECO:0000256" key="8">
    <source>
        <dbReference type="SAM" id="Phobius"/>
    </source>
</evidence>
<evidence type="ECO:0000256" key="2">
    <source>
        <dbReference type="ARBA" id="ARBA00022448"/>
    </source>
</evidence>
<dbReference type="GO" id="GO:0008320">
    <property type="term" value="F:protein transmembrane transporter activity"/>
    <property type="evidence" value="ECO:0007669"/>
    <property type="project" value="InterPro"/>
</dbReference>
<reference evidence="9" key="1">
    <citation type="submission" date="2022-07" db="EMBL/GenBank/DDBJ databases">
        <title>Description and genome-wide analysis of Profundicola chukchiensis gen. nov., sp. nov., marine bacteria isolated from bottom sediments of the Chukchi Sea.</title>
        <authorList>
            <person name="Romanenko L."/>
            <person name="Otstavnykh N."/>
            <person name="Kurilenko V."/>
            <person name="Eremeev V."/>
            <person name="Velansky P."/>
            <person name="Mikhailov V."/>
            <person name="Isaeva M."/>
        </authorList>
    </citation>
    <scope>NUCLEOTIDE SEQUENCE</scope>
    <source>
        <strain evidence="9">KMM 9713</strain>
    </source>
</reference>
<feature type="transmembrane region" description="Helical" evidence="8">
    <location>
        <begin position="23"/>
        <end position="45"/>
    </location>
</feature>
<dbReference type="InterPro" id="IPR038379">
    <property type="entry name" value="SecE_sf"/>
</dbReference>
<comment type="subcellular location">
    <subcellularLocation>
        <location evidence="1">Membrane</location>
    </subcellularLocation>
</comment>
<keyword evidence="5 8" id="KW-1133">Transmembrane helix</keyword>
<evidence type="ECO:0000313" key="10">
    <source>
        <dbReference type="Proteomes" id="UP001152599"/>
    </source>
</evidence>
<dbReference type="EMBL" id="JANCMU010000008">
    <property type="protein sequence ID" value="MDG4946907.1"/>
    <property type="molecule type" value="Genomic_DNA"/>
</dbReference>
<organism evidence="9 10">
    <name type="scientific">Profundicola chukchiensis</name>
    <dbReference type="NCBI Taxonomy" id="2961959"/>
    <lineage>
        <taxon>Bacteria</taxon>
        <taxon>Pseudomonadati</taxon>
        <taxon>Bacteroidota</taxon>
        <taxon>Flavobacteriia</taxon>
        <taxon>Flavobacteriales</taxon>
        <taxon>Weeksellaceae</taxon>
        <taxon>Profundicola</taxon>
    </lineage>
</organism>
<dbReference type="GO" id="GO:0006886">
    <property type="term" value="P:intracellular protein transport"/>
    <property type="evidence" value="ECO:0007669"/>
    <property type="project" value="InterPro"/>
</dbReference>
<proteinExistence type="predicted"/>
<keyword evidence="10" id="KW-1185">Reference proteome</keyword>
<evidence type="ECO:0000256" key="4">
    <source>
        <dbReference type="ARBA" id="ARBA00022927"/>
    </source>
</evidence>
<dbReference type="NCBIfam" id="TIGR00964">
    <property type="entry name" value="secE_bact"/>
    <property type="match status" value="1"/>
</dbReference>
<keyword evidence="4" id="KW-0653">Protein transport</keyword>
<comment type="caution">
    <text evidence="9">The sequence shown here is derived from an EMBL/GenBank/DDBJ whole genome shotgun (WGS) entry which is preliminary data.</text>
</comment>
<dbReference type="RefSeq" id="WP_304417784.1">
    <property type="nucleotide sequence ID" value="NZ_JANAIE010000009.1"/>
</dbReference>
<evidence type="ECO:0000256" key="3">
    <source>
        <dbReference type="ARBA" id="ARBA00022692"/>
    </source>
</evidence>
<dbReference type="GO" id="GO:0006605">
    <property type="term" value="P:protein targeting"/>
    <property type="evidence" value="ECO:0007669"/>
    <property type="project" value="InterPro"/>
</dbReference>
<evidence type="ECO:0000256" key="7">
    <source>
        <dbReference type="ARBA" id="ARBA00023136"/>
    </source>
</evidence>
<keyword evidence="7 8" id="KW-0472">Membrane</keyword>
<dbReference type="Proteomes" id="UP001152599">
    <property type="component" value="Unassembled WGS sequence"/>
</dbReference>
<dbReference type="InterPro" id="IPR005807">
    <property type="entry name" value="SecE_bac"/>
</dbReference>
<evidence type="ECO:0000256" key="5">
    <source>
        <dbReference type="ARBA" id="ARBA00022989"/>
    </source>
</evidence>
<dbReference type="GO" id="GO:0009306">
    <property type="term" value="P:protein secretion"/>
    <property type="evidence" value="ECO:0007669"/>
    <property type="project" value="InterPro"/>
</dbReference>
<name>A0A9X4N0Y1_9FLAO</name>
<dbReference type="AlphaFoldDB" id="A0A9X4N0Y1"/>
<evidence type="ECO:0000256" key="1">
    <source>
        <dbReference type="ARBA" id="ARBA00004370"/>
    </source>
</evidence>
<dbReference type="Gene3D" id="1.20.5.1030">
    <property type="entry name" value="Preprotein translocase secy subunit"/>
    <property type="match status" value="1"/>
</dbReference>
<dbReference type="GO" id="GO:0016020">
    <property type="term" value="C:membrane"/>
    <property type="evidence" value="ECO:0007669"/>
    <property type="project" value="UniProtKB-SubCell"/>
</dbReference>
<accession>A0A9X4N0Y1</accession>
<keyword evidence="2" id="KW-0813">Transport</keyword>
<keyword evidence="6" id="KW-0811">Translocation</keyword>
<dbReference type="Pfam" id="PF00584">
    <property type="entry name" value="SecE"/>
    <property type="match status" value="1"/>
</dbReference>
<protein>
    <submittedName>
        <fullName evidence="9">Preprotein translocase subunit SecE</fullName>
    </submittedName>
</protein>
<keyword evidence="3 8" id="KW-0812">Transmembrane</keyword>
<sequence length="62" mass="6991">MIDFVKGAYYEFTQNVTWPKWNVLQSSTVVVAVATLILALFLYGVDTLFSEAINGLYTLLKN</sequence>
<dbReference type="InterPro" id="IPR001901">
    <property type="entry name" value="Translocase_SecE/Sec61-g"/>
</dbReference>
<evidence type="ECO:0000313" key="9">
    <source>
        <dbReference type="EMBL" id="MDG4946907.1"/>
    </source>
</evidence>
<evidence type="ECO:0000256" key="6">
    <source>
        <dbReference type="ARBA" id="ARBA00023010"/>
    </source>
</evidence>
<gene>
    <name evidence="9" type="primary">secE</name>
    <name evidence="9" type="ORF">NMK71_10830</name>
</gene>